<gene>
    <name evidence="5" type="ORF">J2Z17_001987</name>
</gene>
<name>A0ABS4DXZ6_9HYPH</name>
<keyword evidence="6" id="KW-1185">Reference proteome</keyword>
<feature type="domain" description="HTH tetR-type" evidence="4">
    <location>
        <begin position="19"/>
        <end position="79"/>
    </location>
</feature>
<dbReference type="PRINTS" id="PR00455">
    <property type="entry name" value="HTHTETR"/>
</dbReference>
<dbReference type="RefSeq" id="WP_209944405.1">
    <property type="nucleotide sequence ID" value="NZ_JAGGJU010000005.1"/>
</dbReference>
<evidence type="ECO:0000259" key="4">
    <source>
        <dbReference type="PROSITE" id="PS50977"/>
    </source>
</evidence>
<dbReference type="Pfam" id="PF14246">
    <property type="entry name" value="TetR_C_7"/>
    <property type="match status" value="1"/>
</dbReference>
<reference evidence="5 6" key="1">
    <citation type="submission" date="2021-03" db="EMBL/GenBank/DDBJ databases">
        <title>Genomic Encyclopedia of Type Strains, Phase IV (KMG-IV): sequencing the most valuable type-strain genomes for metagenomic binning, comparative biology and taxonomic classification.</title>
        <authorList>
            <person name="Goeker M."/>
        </authorList>
    </citation>
    <scope>NUCLEOTIDE SEQUENCE [LARGE SCALE GENOMIC DNA]</scope>
    <source>
        <strain evidence="5 6">DSM 21600</strain>
    </source>
</reference>
<accession>A0ABS4DXZ6</accession>
<feature type="region of interest" description="Disordered" evidence="3">
    <location>
        <begin position="1"/>
        <end position="20"/>
    </location>
</feature>
<sequence length="217" mass="23899">MKHSPADFRQQPDRATGPAGKRDLIIEAAAEIFAEVGYATASIDGIASRAGVSRQTVYNQFGDKEKVFKEVVGEITQRSSAGFFSVLDTFPDNPADLEAELTAFTVRMLKTAACNPHSRWLTRLIEREGQRYPALFATWREYGPGKKYPAVAARFAQLAHAGHLQIDDPSLAARQYMALCMADIRSDMQLGIQPADAEIELMAANAVKTFLRAFSAR</sequence>
<feature type="compositionally biased region" description="Basic and acidic residues" evidence="3">
    <location>
        <begin position="1"/>
        <end position="12"/>
    </location>
</feature>
<organism evidence="5 6">
    <name type="scientific">Rhizobium halophytocola</name>
    <dbReference type="NCBI Taxonomy" id="735519"/>
    <lineage>
        <taxon>Bacteria</taxon>
        <taxon>Pseudomonadati</taxon>
        <taxon>Pseudomonadota</taxon>
        <taxon>Alphaproteobacteria</taxon>
        <taxon>Hyphomicrobiales</taxon>
        <taxon>Rhizobiaceae</taxon>
        <taxon>Rhizobium/Agrobacterium group</taxon>
        <taxon>Rhizobium</taxon>
    </lineage>
</organism>
<dbReference type="InterPro" id="IPR050109">
    <property type="entry name" value="HTH-type_TetR-like_transc_reg"/>
</dbReference>
<feature type="DNA-binding region" description="H-T-H motif" evidence="2">
    <location>
        <begin position="42"/>
        <end position="61"/>
    </location>
</feature>
<dbReference type="Pfam" id="PF00440">
    <property type="entry name" value="TetR_N"/>
    <property type="match status" value="1"/>
</dbReference>
<dbReference type="InterPro" id="IPR039536">
    <property type="entry name" value="TetR_C_Proteobacteria"/>
</dbReference>
<dbReference type="InterPro" id="IPR001647">
    <property type="entry name" value="HTH_TetR"/>
</dbReference>
<evidence type="ECO:0000256" key="3">
    <source>
        <dbReference type="SAM" id="MobiDB-lite"/>
    </source>
</evidence>
<evidence type="ECO:0000256" key="2">
    <source>
        <dbReference type="PROSITE-ProRule" id="PRU00335"/>
    </source>
</evidence>
<evidence type="ECO:0000313" key="5">
    <source>
        <dbReference type="EMBL" id="MBP1850550.1"/>
    </source>
</evidence>
<dbReference type="PROSITE" id="PS50977">
    <property type="entry name" value="HTH_TETR_2"/>
    <property type="match status" value="1"/>
</dbReference>
<dbReference type="Gene3D" id="1.10.10.60">
    <property type="entry name" value="Homeodomain-like"/>
    <property type="match status" value="1"/>
</dbReference>
<dbReference type="Proteomes" id="UP000759443">
    <property type="component" value="Unassembled WGS sequence"/>
</dbReference>
<dbReference type="Gene3D" id="1.10.357.10">
    <property type="entry name" value="Tetracycline Repressor, domain 2"/>
    <property type="match status" value="1"/>
</dbReference>
<dbReference type="PANTHER" id="PTHR30055">
    <property type="entry name" value="HTH-TYPE TRANSCRIPTIONAL REGULATOR RUTR"/>
    <property type="match status" value="1"/>
</dbReference>
<protein>
    <submittedName>
        <fullName evidence="5">AcrR family transcriptional regulator</fullName>
    </submittedName>
</protein>
<evidence type="ECO:0000313" key="6">
    <source>
        <dbReference type="Proteomes" id="UP000759443"/>
    </source>
</evidence>
<dbReference type="EMBL" id="JAGGJU010000005">
    <property type="protein sequence ID" value="MBP1850550.1"/>
    <property type="molecule type" value="Genomic_DNA"/>
</dbReference>
<dbReference type="SUPFAM" id="SSF46689">
    <property type="entry name" value="Homeodomain-like"/>
    <property type="match status" value="1"/>
</dbReference>
<proteinExistence type="predicted"/>
<evidence type="ECO:0000256" key="1">
    <source>
        <dbReference type="ARBA" id="ARBA00023125"/>
    </source>
</evidence>
<dbReference type="PANTHER" id="PTHR30055:SF146">
    <property type="entry name" value="HTH-TYPE TRANSCRIPTIONAL DUAL REGULATOR CECR"/>
    <property type="match status" value="1"/>
</dbReference>
<comment type="caution">
    <text evidence="5">The sequence shown here is derived from an EMBL/GenBank/DDBJ whole genome shotgun (WGS) entry which is preliminary data.</text>
</comment>
<keyword evidence="1 2" id="KW-0238">DNA-binding</keyword>
<dbReference type="InterPro" id="IPR009057">
    <property type="entry name" value="Homeodomain-like_sf"/>
</dbReference>